<organism evidence="1 2">
    <name type="scientific">Aspergillus sydowii CBS 593.65</name>
    <dbReference type="NCBI Taxonomy" id="1036612"/>
    <lineage>
        <taxon>Eukaryota</taxon>
        <taxon>Fungi</taxon>
        <taxon>Dikarya</taxon>
        <taxon>Ascomycota</taxon>
        <taxon>Pezizomycotina</taxon>
        <taxon>Eurotiomycetes</taxon>
        <taxon>Eurotiomycetidae</taxon>
        <taxon>Eurotiales</taxon>
        <taxon>Aspergillaceae</taxon>
        <taxon>Aspergillus</taxon>
        <taxon>Aspergillus subgen. Nidulantes</taxon>
    </lineage>
</organism>
<dbReference type="Gene3D" id="3.30.710.10">
    <property type="entry name" value="Potassium Channel Kv1.1, Chain A"/>
    <property type="match status" value="1"/>
</dbReference>
<evidence type="ECO:0008006" key="3">
    <source>
        <dbReference type="Google" id="ProtNLM"/>
    </source>
</evidence>
<dbReference type="InterPro" id="IPR011333">
    <property type="entry name" value="SKP1/BTB/POZ_sf"/>
</dbReference>
<dbReference type="RefSeq" id="XP_040700492.1">
    <property type="nucleotide sequence ID" value="XM_040842545.1"/>
</dbReference>
<protein>
    <recommendedName>
        <fullName evidence="3">BTB domain-containing protein</fullName>
    </recommendedName>
</protein>
<reference evidence="2" key="1">
    <citation type="journal article" date="2017" name="Genome Biol.">
        <title>Comparative genomics reveals high biological diversity and specific adaptations in the industrially and medically important fungal genus Aspergillus.</title>
        <authorList>
            <person name="de Vries R.P."/>
            <person name="Riley R."/>
            <person name="Wiebenga A."/>
            <person name="Aguilar-Osorio G."/>
            <person name="Amillis S."/>
            <person name="Uchima C.A."/>
            <person name="Anderluh G."/>
            <person name="Asadollahi M."/>
            <person name="Askin M."/>
            <person name="Barry K."/>
            <person name="Battaglia E."/>
            <person name="Bayram O."/>
            <person name="Benocci T."/>
            <person name="Braus-Stromeyer S.A."/>
            <person name="Caldana C."/>
            <person name="Canovas D."/>
            <person name="Cerqueira G.C."/>
            <person name="Chen F."/>
            <person name="Chen W."/>
            <person name="Choi C."/>
            <person name="Clum A."/>
            <person name="Dos Santos R.A."/>
            <person name="Damasio A.R."/>
            <person name="Diallinas G."/>
            <person name="Emri T."/>
            <person name="Fekete E."/>
            <person name="Flipphi M."/>
            <person name="Freyberg S."/>
            <person name="Gallo A."/>
            <person name="Gournas C."/>
            <person name="Habgood R."/>
            <person name="Hainaut M."/>
            <person name="Harispe M.L."/>
            <person name="Henrissat B."/>
            <person name="Hilden K.S."/>
            <person name="Hope R."/>
            <person name="Hossain A."/>
            <person name="Karabika E."/>
            <person name="Karaffa L."/>
            <person name="Karanyi Z."/>
            <person name="Krasevec N."/>
            <person name="Kuo A."/>
            <person name="Kusch H."/>
            <person name="LaButti K."/>
            <person name="Lagendijk E.L."/>
            <person name="Lapidus A."/>
            <person name="Levasseur A."/>
            <person name="Lindquist E."/>
            <person name="Lipzen A."/>
            <person name="Logrieco A.F."/>
            <person name="MacCabe A."/>
            <person name="Maekelae M.R."/>
            <person name="Malavazi I."/>
            <person name="Melin P."/>
            <person name="Meyer V."/>
            <person name="Mielnichuk N."/>
            <person name="Miskei M."/>
            <person name="Molnar A.P."/>
            <person name="Mule G."/>
            <person name="Ngan C.Y."/>
            <person name="Orejas M."/>
            <person name="Orosz E."/>
            <person name="Ouedraogo J.P."/>
            <person name="Overkamp K.M."/>
            <person name="Park H.-S."/>
            <person name="Perrone G."/>
            <person name="Piumi F."/>
            <person name="Punt P.J."/>
            <person name="Ram A.F."/>
            <person name="Ramon A."/>
            <person name="Rauscher S."/>
            <person name="Record E."/>
            <person name="Riano-Pachon D.M."/>
            <person name="Robert V."/>
            <person name="Roehrig J."/>
            <person name="Ruller R."/>
            <person name="Salamov A."/>
            <person name="Salih N.S."/>
            <person name="Samson R.A."/>
            <person name="Sandor E."/>
            <person name="Sanguinetti M."/>
            <person name="Schuetze T."/>
            <person name="Sepcic K."/>
            <person name="Shelest E."/>
            <person name="Sherlock G."/>
            <person name="Sophianopoulou V."/>
            <person name="Squina F.M."/>
            <person name="Sun H."/>
            <person name="Susca A."/>
            <person name="Todd R.B."/>
            <person name="Tsang A."/>
            <person name="Unkles S.E."/>
            <person name="van de Wiele N."/>
            <person name="van Rossen-Uffink D."/>
            <person name="Oliveira J.V."/>
            <person name="Vesth T.C."/>
            <person name="Visser J."/>
            <person name="Yu J.-H."/>
            <person name="Zhou M."/>
            <person name="Andersen M.R."/>
            <person name="Archer D.B."/>
            <person name="Baker S.E."/>
            <person name="Benoit I."/>
            <person name="Brakhage A.A."/>
            <person name="Braus G.H."/>
            <person name="Fischer R."/>
            <person name="Frisvad J.C."/>
            <person name="Goldman G.H."/>
            <person name="Houbraken J."/>
            <person name="Oakley B."/>
            <person name="Pocsi I."/>
            <person name="Scazzocchio C."/>
            <person name="Seiboth B."/>
            <person name="vanKuyk P.A."/>
            <person name="Wortman J."/>
            <person name="Dyer P.S."/>
            <person name="Grigoriev I.V."/>
        </authorList>
    </citation>
    <scope>NUCLEOTIDE SEQUENCE [LARGE SCALE GENOMIC DNA]</scope>
    <source>
        <strain evidence="2">CBS 593.65</strain>
    </source>
</reference>
<accession>A0A1L9TBA6</accession>
<sequence>MTRRSIPISPNWDTQVTVHEYVSSRDDNNKLVRTISRTAVFEVQREMLSTTEYFTAMFKGPWRESDGRDISLHEDEIETMEILFRGLHNTLDMRSFPSVPVATIWNLIGACAKYQVEFGDGPLKIWFISLYEAKRLSTAFVANYFLERTLLYPCYAFDYAEGFQQLSQTLAYGSQGHISECNPTDRHVLHLPPRVMQQLNAARGRLRNVLHNGLFEHAANMLRYATCECKEKTFFEYFRELESIKVWPLENTMKHRSIDDIISNLRGFNASNVTAHLEKEGSTDADNADNLDTLGRMCMCRKVNWKAIVSSTADTVTVYFHGLCLDCMSVSKALREGRDPDHEYWASGRQKKWDSKCRISHDEPTWYFSFMGRREKRGIIAY</sequence>
<dbReference type="EMBL" id="KV878590">
    <property type="protein sequence ID" value="OJJ56686.1"/>
    <property type="molecule type" value="Genomic_DNA"/>
</dbReference>
<name>A0A1L9TBA6_9EURO</name>
<dbReference type="AlphaFoldDB" id="A0A1L9TBA6"/>
<dbReference type="Proteomes" id="UP000184356">
    <property type="component" value="Unassembled WGS sequence"/>
</dbReference>
<dbReference type="STRING" id="1036612.A0A1L9TBA6"/>
<evidence type="ECO:0000313" key="2">
    <source>
        <dbReference type="Proteomes" id="UP000184356"/>
    </source>
</evidence>
<evidence type="ECO:0000313" key="1">
    <source>
        <dbReference type="EMBL" id="OJJ56686.1"/>
    </source>
</evidence>
<dbReference type="OrthoDB" id="268428at2759"/>
<proteinExistence type="predicted"/>
<dbReference type="GeneID" id="63758618"/>
<dbReference type="VEuPathDB" id="FungiDB:ASPSYDRAFT_156280"/>
<keyword evidence="2" id="KW-1185">Reference proteome</keyword>
<gene>
    <name evidence="1" type="ORF">ASPSYDRAFT_156280</name>
</gene>